<name>A0A975T2H5_9ACTN</name>
<evidence type="ECO:0000313" key="4">
    <source>
        <dbReference type="EMBL" id="QWZ10468.1"/>
    </source>
</evidence>
<evidence type="ECO:0000259" key="3">
    <source>
        <dbReference type="Pfam" id="PF02638"/>
    </source>
</evidence>
<accession>A0A975T2H5</accession>
<dbReference type="InterPro" id="IPR003790">
    <property type="entry name" value="GHL10"/>
</dbReference>
<dbReference type="Pfam" id="PF02638">
    <property type="entry name" value="GHL10"/>
    <property type="match status" value="1"/>
</dbReference>
<feature type="signal peptide" evidence="2">
    <location>
        <begin position="1"/>
        <end position="25"/>
    </location>
</feature>
<dbReference type="KEGG" id="nps:KRR39_06570"/>
<feature type="domain" description="Glycosyl hydrolase-like 10" evidence="3">
    <location>
        <begin position="44"/>
        <end position="367"/>
    </location>
</feature>
<dbReference type="Proteomes" id="UP000683575">
    <property type="component" value="Chromosome"/>
</dbReference>
<evidence type="ECO:0000313" key="5">
    <source>
        <dbReference type="Proteomes" id="UP000683575"/>
    </source>
</evidence>
<dbReference type="InterPro" id="IPR052177">
    <property type="entry name" value="Divisome_Glycosyl_Hydrolase"/>
</dbReference>
<proteinExistence type="predicted"/>
<reference evidence="4" key="1">
    <citation type="submission" date="2021-06" db="EMBL/GenBank/DDBJ databases">
        <title>Complete genome sequence of Nocardioides sp. G188.</title>
        <authorList>
            <person name="Im W.-T."/>
        </authorList>
    </citation>
    <scope>NUCLEOTIDE SEQUENCE</scope>
    <source>
        <strain evidence="4">G188</strain>
    </source>
</reference>
<feature type="chain" id="PRO_5038626592" evidence="2">
    <location>
        <begin position="26"/>
        <end position="531"/>
    </location>
</feature>
<dbReference type="PANTHER" id="PTHR43405:SF1">
    <property type="entry name" value="GLYCOSYL HYDROLASE DIGH"/>
    <property type="match status" value="1"/>
</dbReference>
<dbReference type="EMBL" id="CP077062">
    <property type="protein sequence ID" value="QWZ10468.1"/>
    <property type="molecule type" value="Genomic_DNA"/>
</dbReference>
<dbReference type="AlphaFoldDB" id="A0A975T2H5"/>
<protein>
    <submittedName>
        <fullName evidence="4">Family 10 glycosylhydrolase</fullName>
    </submittedName>
</protein>
<evidence type="ECO:0000256" key="2">
    <source>
        <dbReference type="SAM" id="SignalP"/>
    </source>
</evidence>
<keyword evidence="5" id="KW-1185">Reference proteome</keyword>
<gene>
    <name evidence="4" type="ORF">KRR39_06570</name>
</gene>
<keyword evidence="1 2" id="KW-0732">Signal</keyword>
<dbReference type="PANTHER" id="PTHR43405">
    <property type="entry name" value="GLYCOSYL HYDROLASE DIGH"/>
    <property type="match status" value="1"/>
</dbReference>
<sequence length="531" mass="58965">MVRSRPSVLVLLLVAALLPLGAVRAAADPARTCPVDPSAPARQLRAEWIASVANIDWPSRPGLTPDRQRAELRGLYDDAVDTGLNAVVVQVRPTADTFWPSRLEPWSTYLTGTPGRDPGYDPLAFAVREAHARNLEFHAWFNPYRVSMGTDRGALAPGSPAARHPDWVRSYGGKLYYDPGLPQVRALTEDVILEVVRRYDVDAVHFDDYFYPYPVAGQAFDDDATFAAHGAGFPDTAQGRADWRRHNNDLLVSDLDRRVHRVKPWVKLGVSPFAVWRNRATDPRGSATTAGAQTYDDLYADTRRWVRQEWLDYIAPQVYWNIGFAPADYGVLVPWWADQVRGTDVQLYVGQATYKVGTSTQDPAWSDPAEMTRHLAFDRTVPEVDGDVYFSAKDVRADRLGHMDRVRADHYRHPAIVPVTAGVPGRAPRPVTHLTARRTSAGVAVTWRGTGSSYAVYRVAGRADRCTTADATHLVATVHATGHGTQRSRGPQRYVDRAPVAGRATYVVTALDRAYRESRSRATRGCCTNRP</sequence>
<evidence type="ECO:0000256" key="1">
    <source>
        <dbReference type="ARBA" id="ARBA00022729"/>
    </source>
</evidence>
<organism evidence="4 5">
    <name type="scientific">Nocardioides panacis</name>
    <dbReference type="NCBI Taxonomy" id="2849501"/>
    <lineage>
        <taxon>Bacteria</taxon>
        <taxon>Bacillati</taxon>
        <taxon>Actinomycetota</taxon>
        <taxon>Actinomycetes</taxon>
        <taxon>Propionibacteriales</taxon>
        <taxon>Nocardioidaceae</taxon>
        <taxon>Nocardioides</taxon>
    </lineage>
</organism>